<keyword evidence="5" id="KW-0812">Transmembrane</keyword>
<reference evidence="6" key="1">
    <citation type="submission" date="2016-01" db="EMBL/GenBank/DDBJ databases">
        <authorList>
            <person name="Regsiter A."/>
            <person name="william w."/>
        </authorList>
    </citation>
    <scope>NUCLEOTIDE SEQUENCE</scope>
    <source>
        <strain evidence="6">NCPPB 1641</strain>
    </source>
</reference>
<feature type="region of interest" description="Disordered" evidence="4">
    <location>
        <begin position="219"/>
        <end position="242"/>
    </location>
</feature>
<comment type="subcellular location">
    <subcellularLocation>
        <location evidence="1">Cell membrane</location>
        <topology evidence="1">Multi-pass membrane protein</topology>
    </subcellularLocation>
</comment>
<dbReference type="Proteomes" id="UP000192140">
    <property type="component" value="Unassembled WGS sequence"/>
</dbReference>
<dbReference type="PANTHER" id="PTHR43045:SF1">
    <property type="entry name" value="SHIKIMATE TRANSPORTER"/>
    <property type="match status" value="1"/>
</dbReference>
<dbReference type="AlphaFoldDB" id="A0A1S7UAT9"/>
<feature type="transmembrane region" description="Helical" evidence="5">
    <location>
        <begin position="122"/>
        <end position="142"/>
    </location>
</feature>
<dbReference type="Gene3D" id="1.20.1250.20">
    <property type="entry name" value="MFS general substrate transporter like domains"/>
    <property type="match status" value="1"/>
</dbReference>
<feature type="transmembrane region" description="Helical" evidence="5">
    <location>
        <begin position="67"/>
        <end position="88"/>
    </location>
</feature>
<proteinExistence type="predicted"/>
<keyword evidence="7" id="KW-1185">Reference proteome</keyword>
<dbReference type="EMBL" id="FCNP01000050">
    <property type="protein sequence ID" value="CVI64004.1"/>
    <property type="molecule type" value="Genomic_DNA"/>
</dbReference>
<accession>A0A1S7UAT9</accession>
<evidence type="ECO:0000256" key="1">
    <source>
        <dbReference type="ARBA" id="ARBA00004651"/>
    </source>
</evidence>
<organism evidence="6 7">
    <name type="scientific">Agrobacterium deltaense NCPPB 1641</name>
    <dbReference type="NCBI Taxonomy" id="1183425"/>
    <lineage>
        <taxon>Bacteria</taxon>
        <taxon>Pseudomonadati</taxon>
        <taxon>Pseudomonadota</taxon>
        <taxon>Alphaproteobacteria</taxon>
        <taxon>Hyphomicrobiales</taxon>
        <taxon>Rhizobiaceae</taxon>
        <taxon>Rhizobium/Agrobacterium group</taxon>
        <taxon>Agrobacterium</taxon>
    </lineage>
</organism>
<keyword evidence="2" id="KW-0813">Transport</keyword>
<evidence type="ECO:0000256" key="2">
    <source>
        <dbReference type="ARBA" id="ARBA00022448"/>
    </source>
</evidence>
<dbReference type="GO" id="GO:0005886">
    <property type="term" value="C:plasma membrane"/>
    <property type="evidence" value="ECO:0007669"/>
    <property type="project" value="UniProtKB-SubCell"/>
</dbReference>
<protein>
    <recommendedName>
        <fullName evidence="8">Major facilitator superfamily (MFS) profile domain-containing protein</fullName>
    </recommendedName>
</protein>
<evidence type="ECO:0008006" key="8">
    <source>
        <dbReference type="Google" id="ProtNLM"/>
    </source>
</evidence>
<evidence type="ECO:0000313" key="7">
    <source>
        <dbReference type="Proteomes" id="UP000192140"/>
    </source>
</evidence>
<dbReference type="SUPFAM" id="SSF103473">
    <property type="entry name" value="MFS general substrate transporter"/>
    <property type="match status" value="1"/>
</dbReference>
<keyword evidence="5" id="KW-0472">Membrane</keyword>
<keyword evidence="3" id="KW-1003">Cell membrane</keyword>
<comment type="caution">
    <text evidence="6">The sequence shown here is derived from an EMBL/GenBank/DDBJ whole genome shotgun (WGS) entry which is preliminary data.</text>
</comment>
<sequence length="242" mass="26451">MEKPLSMVNLLANEDFVAPRDSVPKRATIASDIGSILKTEDVKASGAAAATVFTTIFFSAMNSNTAILATFGTFGVAFSTRPLGSLIFRTFEDRVGRKNVLLIYPRTDGSCHQPCLPKRNSIGFAAPLGLVLLRLFQGIALGEPVPTKERYSGSATSYIVWRIDRRSPSLVMAWLAQNSEGGTFVVTCFATFVVACALIAIIASPQTIHQEIKHGLSHQLRRRGSSRPRPDQTQSLEYERCE</sequence>
<gene>
    <name evidence="6" type="ORF">AGR7A_pAt30066</name>
</gene>
<dbReference type="InterPro" id="IPR036259">
    <property type="entry name" value="MFS_trans_sf"/>
</dbReference>
<evidence type="ECO:0000256" key="5">
    <source>
        <dbReference type="SAM" id="Phobius"/>
    </source>
</evidence>
<name>A0A1S7UAT9_9HYPH</name>
<evidence type="ECO:0000256" key="4">
    <source>
        <dbReference type="SAM" id="MobiDB-lite"/>
    </source>
</evidence>
<feature type="transmembrane region" description="Helical" evidence="5">
    <location>
        <begin position="182"/>
        <end position="203"/>
    </location>
</feature>
<evidence type="ECO:0000256" key="3">
    <source>
        <dbReference type="ARBA" id="ARBA00022475"/>
    </source>
</evidence>
<evidence type="ECO:0000313" key="6">
    <source>
        <dbReference type="EMBL" id="CVI64004.1"/>
    </source>
</evidence>
<keyword evidence="5" id="KW-1133">Transmembrane helix</keyword>
<dbReference type="PANTHER" id="PTHR43045">
    <property type="entry name" value="SHIKIMATE TRANSPORTER"/>
    <property type="match status" value="1"/>
</dbReference>